<dbReference type="OrthoDB" id="269227at2759"/>
<name>A0A9P0BQ54_CHRIL</name>
<protein>
    <recommendedName>
        <fullName evidence="7 8">Glucose-methanol-choline oxidoreductase N-terminal domain-containing protein</fullName>
    </recommendedName>
</protein>
<dbReference type="PROSITE" id="PS00623">
    <property type="entry name" value="GMC_OXRED_1"/>
    <property type="match status" value="1"/>
</dbReference>
<comment type="cofactor">
    <cofactor evidence="1 5">
        <name>FAD</name>
        <dbReference type="ChEBI" id="CHEBI:57692"/>
    </cofactor>
</comment>
<accession>A0A9P0BQ54</accession>
<dbReference type="Pfam" id="PF00732">
    <property type="entry name" value="GMC_oxred_N"/>
    <property type="match status" value="1"/>
</dbReference>
<dbReference type="SUPFAM" id="SSF54373">
    <property type="entry name" value="FAD-linked reductases, C-terminal domain"/>
    <property type="match status" value="1"/>
</dbReference>
<dbReference type="InterPro" id="IPR000172">
    <property type="entry name" value="GMC_OxRdtase_N"/>
</dbReference>
<dbReference type="Proteomes" id="UP001154114">
    <property type="component" value="Chromosome 18"/>
</dbReference>
<sequence length="582" mass="64739">MNVTTVVADINIVQAALSVLGTLQLTAFLWPQQAQVQDGACFDFIIVGAGAAGSVIANRLTELENVSVLLIEAGGDPPTESVVPGLLIYMKNSSVDWNYLSEDDGYSYQYHKGQRAEITRGKMLGGTSSINYMAYTRGNYHDFDTWAEITGDEGWNWDNVLPYFIKSENYVDPILLSTPDSYFHGTDGYLGVTRYYNEEAIDYFKAFAEKGDRTVLDINGATPLGYTEIMFNIKDRVRQSTAQAFLNPIKDRPNLFVLKNTLVSKILFDENKNAIGVEAILENGKIVQYGAHKEVIVSGGAINTPQILMLSGIGPESHLKSKQIEVISDLPVGQTLQDHVGVTLVHAMGPLTPPPPADPGTFPTPLLVGFTALNQSQGYADYQTLSFILNDPTPLPQFCSFFFHYYDEICQQLSDETAGREHFFSVLYVMSPESRGKILLKSKDPKEYPLIYTGYYSDDGDLNKHVEYIKDFAQVQLSKFFRSVNAELIVPTFCGCGENDGSDEFWKCYAYCMMVQGYHFAGSCSMGAVVDSRLNVFGVQRLRVADASVMPKITRANTNTATIMIGERVADMIKEDHFWLYK</sequence>
<evidence type="ECO:0000256" key="6">
    <source>
        <dbReference type="RuleBase" id="RU003968"/>
    </source>
</evidence>
<dbReference type="GO" id="GO:0016614">
    <property type="term" value="F:oxidoreductase activity, acting on CH-OH group of donors"/>
    <property type="evidence" value="ECO:0007669"/>
    <property type="project" value="InterPro"/>
</dbReference>
<dbReference type="PIRSF" id="PIRSF000137">
    <property type="entry name" value="Alcohol_oxidase"/>
    <property type="match status" value="1"/>
</dbReference>
<comment type="similarity">
    <text evidence="2 6">Belongs to the GMC oxidoreductase family.</text>
</comment>
<evidence type="ECO:0000256" key="1">
    <source>
        <dbReference type="ARBA" id="ARBA00001974"/>
    </source>
</evidence>
<dbReference type="Gene3D" id="3.30.560.10">
    <property type="entry name" value="Glucose Oxidase, domain 3"/>
    <property type="match status" value="1"/>
</dbReference>
<evidence type="ECO:0000259" key="7">
    <source>
        <dbReference type="PROSITE" id="PS00623"/>
    </source>
</evidence>
<feature type="domain" description="Glucose-methanol-choline oxidoreductase N-terminal" evidence="8">
    <location>
        <begin position="300"/>
        <end position="314"/>
    </location>
</feature>
<keyword evidence="3 6" id="KW-0285">Flavoprotein</keyword>
<reference evidence="9" key="1">
    <citation type="submission" date="2021-12" db="EMBL/GenBank/DDBJ databases">
        <authorList>
            <person name="King R."/>
        </authorList>
    </citation>
    <scope>NUCLEOTIDE SEQUENCE</scope>
</reference>
<evidence type="ECO:0000256" key="3">
    <source>
        <dbReference type="ARBA" id="ARBA00022630"/>
    </source>
</evidence>
<feature type="binding site" evidence="5">
    <location>
        <position position="263"/>
    </location>
    <ligand>
        <name>FAD</name>
        <dbReference type="ChEBI" id="CHEBI:57692"/>
    </ligand>
</feature>
<dbReference type="PANTHER" id="PTHR11552">
    <property type="entry name" value="GLUCOSE-METHANOL-CHOLINE GMC OXIDOREDUCTASE"/>
    <property type="match status" value="1"/>
</dbReference>
<evidence type="ECO:0000256" key="4">
    <source>
        <dbReference type="ARBA" id="ARBA00022827"/>
    </source>
</evidence>
<proteinExistence type="inferred from homology"/>
<dbReference type="EMBL" id="LR824021">
    <property type="protein sequence ID" value="CAH0590547.1"/>
    <property type="molecule type" value="Genomic_DNA"/>
</dbReference>
<dbReference type="InterPro" id="IPR036188">
    <property type="entry name" value="FAD/NAD-bd_sf"/>
</dbReference>
<dbReference type="AlphaFoldDB" id="A0A9P0BQ54"/>
<keyword evidence="10" id="KW-1185">Reference proteome</keyword>
<dbReference type="InterPro" id="IPR012132">
    <property type="entry name" value="GMC_OxRdtase"/>
</dbReference>
<evidence type="ECO:0000313" key="9">
    <source>
        <dbReference type="EMBL" id="CAH0590547.1"/>
    </source>
</evidence>
<dbReference type="PROSITE" id="PS00624">
    <property type="entry name" value="GMC_OXRED_2"/>
    <property type="match status" value="1"/>
</dbReference>
<organism evidence="9 10">
    <name type="scientific">Chrysodeixis includens</name>
    <name type="common">Soybean looper</name>
    <name type="synonym">Pseudoplusia includens</name>
    <dbReference type="NCBI Taxonomy" id="689277"/>
    <lineage>
        <taxon>Eukaryota</taxon>
        <taxon>Metazoa</taxon>
        <taxon>Ecdysozoa</taxon>
        <taxon>Arthropoda</taxon>
        <taxon>Hexapoda</taxon>
        <taxon>Insecta</taxon>
        <taxon>Pterygota</taxon>
        <taxon>Neoptera</taxon>
        <taxon>Endopterygota</taxon>
        <taxon>Lepidoptera</taxon>
        <taxon>Glossata</taxon>
        <taxon>Ditrysia</taxon>
        <taxon>Noctuoidea</taxon>
        <taxon>Noctuidae</taxon>
        <taxon>Plusiinae</taxon>
        <taxon>Chrysodeixis</taxon>
    </lineage>
</organism>
<dbReference type="GO" id="GO:0050660">
    <property type="term" value="F:flavin adenine dinucleotide binding"/>
    <property type="evidence" value="ECO:0007669"/>
    <property type="project" value="InterPro"/>
</dbReference>
<dbReference type="Pfam" id="PF05199">
    <property type="entry name" value="GMC_oxred_C"/>
    <property type="match status" value="1"/>
</dbReference>
<evidence type="ECO:0000259" key="8">
    <source>
        <dbReference type="PROSITE" id="PS00624"/>
    </source>
</evidence>
<gene>
    <name evidence="9" type="ORF">CINC_LOCUS5034</name>
</gene>
<dbReference type="SUPFAM" id="SSF51905">
    <property type="entry name" value="FAD/NAD(P)-binding domain"/>
    <property type="match status" value="1"/>
</dbReference>
<keyword evidence="4 5" id="KW-0274">FAD</keyword>
<dbReference type="InterPro" id="IPR007867">
    <property type="entry name" value="GMC_OxRtase_C"/>
</dbReference>
<feature type="domain" description="Glucose-methanol-choline oxidoreductase N-terminal" evidence="7">
    <location>
        <begin position="121"/>
        <end position="144"/>
    </location>
</feature>
<evidence type="ECO:0000256" key="5">
    <source>
        <dbReference type="PIRSR" id="PIRSR000137-2"/>
    </source>
</evidence>
<dbReference type="PANTHER" id="PTHR11552:SF147">
    <property type="entry name" value="CHOLINE DEHYDROGENASE, MITOCHONDRIAL"/>
    <property type="match status" value="1"/>
</dbReference>
<evidence type="ECO:0000256" key="2">
    <source>
        <dbReference type="ARBA" id="ARBA00010790"/>
    </source>
</evidence>
<dbReference type="Gene3D" id="3.50.50.60">
    <property type="entry name" value="FAD/NAD(P)-binding domain"/>
    <property type="match status" value="1"/>
</dbReference>
<evidence type="ECO:0000313" key="10">
    <source>
        <dbReference type="Proteomes" id="UP001154114"/>
    </source>
</evidence>
<feature type="binding site" evidence="5">
    <location>
        <position position="127"/>
    </location>
    <ligand>
        <name>FAD</name>
        <dbReference type="ChEBI" id="CHEBI:57692"/>
    </ligand>
</feature>